<reference evidence="2 3" key="1">
    <citation type="journal article" date="2013" name="PLoS ONE">
        <title>Comparative Genomic Characterization of Three Streptococcus parauberis Strains in Fish Pathogen, as Assessed by Wide-Genome Analyses.</title>
        <authorList>
            <person name="Nho S.W."/>
            <person name="Hikima J."/>
            <person name="Park S.B."/>
            <person name="Jang H.B."/>
            <person name="Cha I.S."/>
            <person name="Yasuike M."/>
            <person name="Nakamura Y."/>
            <person name="Fujiwara A."/>
            <person name="Sano M."/>
            <person name="Kanai K."/>
            <person name="Kondo H."/>
            <person name="Hirono I."/>
            <person name="Takeyama H."/>
            <person name="Aoki T."/>
            <person name="Jung T.S."/>
        </authorList>
    </citation>
    <scope>NUCLEOTIDE SEQUENCE [LARGE SCALE GENOMIC DNA]</scope>
    <source>
        <strain evidence="2 3">KRS-02083</strain>
    </source>
</reference>
<keyword evidence="1" id="KW-0812">Transmembrane</keyword>
<comment type="caution">
    <text evidence="2">The sequence shown here is derived from an EMBL/GenBank/DDBJ whole genome shotgun (WGS) entry which is preliminary data.</text>
</comment>
<protein>
    <submittedName>
        <fullName evidence="2">Uncharacterized protein</fullName>
    </submittedName>
</protein>
<evidence type="ECO:0000256" key="1">
    <source>
        <dbReference type="SAM" id="Phobius"/>
    </source>
</evidence>
<keyword evidence="3" id="KW-1185">Reference proteome</keyword>
<name>A0ABN0ITN6_9STRE</name>
<evidence type="ECO:0000313" key="2">
    <source>
        <dbReference type="EMBL" id="EMG26266.1"/>
    </source>
</evidence>
<keyword evidence="1" id="KW-0472">Membrane</keyword>
<sequence>MPYSLRPLVALKSVSSWSYTITPVNNFPLYIVLTISPSKISFFGVELSNLPVDCMRITSLCFLHTLLALGSATLLSGSIKSKYSSSTCHLSIFHIDFVFLSHTLNFGIIPLPPHPQTFYLLHIPDVLLVRMQNSIQSLSSLTFKNKMIFLDNFFFTFLYSLESTRILVSSSRTTKYLSAFFDTATTSLSITL</sequence>
<evidence type="ECO:0000313" key="3">
    <source>
        <dbReference type="Proteomes" id="UP000011769"/>
    </source>
</evidence>
<gene>
    <name evidence="2" type="ORF">SPJ1_0228</name>
</gene>
<organism evidence="2 3">
    <name type="scientific">Streptococcus parauberis KRS-02083</name>
    <dbReference type="NCBI Taxonomy" id="1207545"/>
    <lineage>
        <taxon>Bacteria</taxon>
        <taxon>Bacillati</taxon>
        <taxon>Bacillota</taxon>
        <taxon>Bacilli</taxon>
        <taxon>Lactobacillales</taxon>
        <taxon>Streptococcaceae</taxon>
        <taxon>Streptococcus</taxon>
    </lineage>
</organism>
<dbReference type="EMBL" id="ALYM01000001">
    <property type="protein sequence ID" value="EMG26266.1"/>
    <property type="molecule type" value="Genomic_DNA"/>
</dbReference>
<proteinExistence type="predicted"/>
<keyword evidence="1" id="KW-1133">Transmembrane helix</keyword>
<accession>A0ABN0ITN6</accession>
<dbReference type="Proteomes" id="UP000011769">
    <property type="component" value="Unassembled WGS sequence"/>
</dbReference>
<feature type="transmembrane region" description="Helical" evidence="1">
    <location>
        <begin position="57"/>
        <end position="79"/>
    </location>
</feature>